<evidence type="ECO:0000313" key="1">
    <source>
        <dbReference type="EMBL" id="SOC45578.1"/>
    </source>
</evidence>
<dbReference type="Proteomes" id="UP000219167">
    <property type="component" value="Unassembled WGS sequence"/>
</dbReference>
<keyword evidence="2" id="KW-1185">Reference proteome</keyword>
<dbReference type="EMBL" id="OBQD01000016">
    <property type="protein sequence ID" value="SOC45578.1"/>
    <property type="molecule type" value="Genomic_DNA"/>
</dbReference>
<protein>
    <submittedName>
        <fullName evidence="1">Uncharacterized protein</fullName>
    </submittedName>
</protein>
<proteinExistence type="predicted"/>
<evidence type="ECO:0000313" key="2">
    <source>
        <dbReference type="Proteomes" id="UP000219167"/>
    </source>
</evidence>
<gene>
    <name evidence="1" type="ORF">SAMN05892877_116102</name>
</gene>
<accession>A0A285UW36</accession>
<reference evidence="1 2" key="1">
    <citation type="submission" date="2017-08" db="EMBL/GenBank/DDBJ databases">
        <authorList>
            <person name="de Groot N.N."/>
        </authorList>
    </citation>
    <scope>NUCLEOTIDE SEQUENCE [LARGE SCALE GENOMIC DNA]</scope>
    <source>
        <strain evidence="1 2">JC85</strain>
    </source>
</reference>
<name>A0A285UW36_9HYPH</name>
<sequence>MEKREVLCVGIHIADEQVKKCRLNEEFSFYGGINCCIEYSPDRINVETPAGNSSAFVFERRRQAKGLREILLMNSHDAAVSVASTIEPRDQKDVDASDWEERDISGRKPYLLRKSHYLMFESPVVDMVLVRNFQDMRRRRASTWYRLGQRAVRQESKSDFALHACKRGGVIRTRRQPPSLVERVNDRDQSVVVDALVVFLIIAGHLGRR</sequence>
<organism evidence="1 2">
    <name type="scientific">Rhizobium subbaraonis</name>
    <dbReference type="NCBI Taxonomy" id="908946"/>
    <lineage>
        <taxon>Bacteria</taxon>
        <taxon>Pseudomonadati</taxon>
        <taxon>Pseudomonadota</taxon>
        <taxon>Alphaproteobacteria</taxon>
        <taxon>Hyphomicrobiales</taxon>
        <taxon>Rhizobiaceae</taxon>
        <taxon>Rhizobium/Agrobacterium group</taxon>
        <taxon>Rhizobium</taxon>
    </lineage>
</organism>
<dbReference type="AlphaFoldDB" id="A0A285UW36"/>